<dbReference type="GO" id="GO:0006665">
    <property type="term" value="P:sphingolipid metabolic process"/>
    <property type="evidence" value="ECO:0007669"/>
    <property type="project" value="InterPro"/>
</dbReference>
<dbReference type="GO" id="GO:0005576">
    <property type="term" value="C:extracellular region"/>
    <property type="evidence" value="ECO:0007669"/>
    <property type="project" value="UniProtKB-SubCell"/>
</dbReference>
<dbReference type="PRINTS" id="PR01797">
    <property type="entry name" value="SAPOSIN"/>
</dbReference>
<keyword evidence="2" id="KW-0964">Secreted</keyword>
<protein>
    <submittedName>
        <fullName evidence="10">Prosaposin</fullName>
    </submittedName>
</protein>
<reference evidence="9" key="1">
    <citation type="submission" date="2015-01" db="EMBL/GenBank/DDBJ databases">
        <title>EvidentialGene: Evidence-directed Construction of Complete mRNA Transcriptomes without Genomes.</title>
        <authorList>
            <person name="Gilbert D.G."/>
        </authorList>
    </citation>
    <scope>NUCLEOTIDE SEQUENCE</scope>
</reference>
<dbReference type="InterPro" id="IPR051428">
    <property type="entry name" value="Sphingo_Act-Surfact_Prot"/>
</dbReference>
<dbReference type="GO" id="GO:0016020">
    <property type="term" value="C:membrane"/>
    <property type="evidence" value="ECO:0007669"/>
    <property type="project" value="GOC"/>
</dbReference>
<dbReference type="CTD" id="794185"/>
<dbReference type="SMART" id="SM00741">
    <property type="entry name" value="SapB"/>
    <property type="match status" value="2"/>
</dbReference>
<dbReference type="EMBL" id="GCES01147198">
    <property type="protein sequence ID" value="JAQ39124.1"/>
    <property type="molecule type" value="Transcribed_RNA"/>
</dbReference>
<dbReference type="STRING" id="8078.ENSFHEP00000000767"/>
<evidence type="ECO:0000256" key="5">
    <source>
        <dbReference type="ARBA" id="ARBA00023157"/>
    </source>
</evidence>
<dbReference type="Gene3D" id="1.10.225.10">
    <property type="entry name" value="Saposin-like"/>
    <property type="match status" value="2"/>
</dbReference>
<feature type="signal peptide" evidence="7">
    <location>
        <begin position="1"/>
        <end position="20"/>
    </location>
</feature>
<evidence type="ECO:0000256" key="2">
    <source>
        <dbReference type="ARBA" id="ARBA00022525"/>
    </source>
</evidence>
<keyword evidence="4" id="KW-0677">Repeat</keyword>
<keyword evidence="6" id="KW-0325">Glycoprotein</keyword>
<evidence type="ECO:0000313" key="9">
    <source>
        <dbReference type="EMBL" id="JAQ39124.1"/>
    </source>
</evidence>
<dbReference type="Pfam" id="PF02199">
    <property type="entry name" value="SapA"/>
    <property type="match status" value="1"/>
</dbReference>
<dbReference type="GO" id="GO:0005764">
    <property type="term" value="C:lysosome"/>
    <property type="evidence" value="ECO:0007669"/>
    <property type="project" value="InterPro"/>
</dbReference>
<evidence type="ECO:0000256" key="1">
    <source>
        <dbReference type="ARBA" id="ARBA00004613"/>
    </source>
</evidence>
<evidence type="ECO:0000256" key="6">
    <source>
        <dbReference type="ARBA" id="ARBA00023180"/>
    </source>
</evidence>
<dbReference type="PANTHER" id="PTHR11480">
    <property type="entry name" value="SAPOSIN-RELATED"/>
    <property type="match status" value="1"/>
</dbReference>
<dbReference type="InterPro" id="IPR008139">
    <property type="entry name" value="SaposinB_dom"/>
</dbReference>
<dbReference type="GeneTree" id="ENSGT00940000164890"/>
<dbReference type="InterPro" id="IPR008138">
    <property type="entry name" value="SapB_2"/>
</dbReference>
<feature type="chain" id="PRO_5044548856" evidence="7">
    <location>
        <begin position="21"/>
        <end position="263"/>
    </location>
</feature>
<evidence type="ECO:0000313" key="11">
    <source>
        <dbReference type="Proteomes" id="UP000265000"/>
    </source>
</evidence>
<feature type="domain" description="Saposin B-type" evidence="8">
    <location>
        <begin position="35"/>
        <end position="116"/>
    </location>
</feature>
<dbReference type="AlphaFoldDB" id="A0A146P595"/>
<evidence type="ECO:0000256" key="4">
    <source>
        <dbReference type="ARBA" id="ARBA00022737"/>
    </source>
</evidence>
<dbReference type="SUPFAM" id="SSF47862">
    <property type="entry name" value="Saposin"/>
    <property type="match status" value="3"/>
</dbReference>
<organism evidence="9">
    <name type="scientific">Fundulus heteroclitus</name>
    <name type="common">Killifish</name>
    <name type="synonym">Mummichog</name>
    <dbReference type="NCBI Taxonomy" id="8078"/>
    <lineage>
        <taxon>Eukaryota</taxon>
        <taxon>Metazoa</taxon>
        <taxon>Chordata</taxon>
        <taxon>Craniata</taxon>
        <taxon>Vertebrata</taxon>
        <taxon>Euteleostomi</taxon>
        <taxon>Actinopterygii</taxon>
        <taxon>Neopterygii</taxon>
        <taxon>Teleostei</taxon>
        <taxon>Neoteleostei</taxon>
        <taxon>Acanthomorphata</taxon>
        <taxon>Ovalentaria</taxon>
        <taxon>Atherinomorphae</taxon>
        <taxon>Cyprinodontiformes</taxon>
        <taxon>Fundulidae</taxon>
        <taxon>Fundulus</taxon>
    </lineage>
</organism>
<dbReference type="OrthoDB" id="8889685at2759"/>
<dbReference type="Pfam" id="PF05184">
    <property type="entry name" value="SapB_1"/>
    <property type="match status" value="2"/>
</dbReference>
<feature type="domain" description="Saposin B-type" evidence="8">
    <location>
        <begin position="141"/>
        <end position="222"/>
    </location>
</feature>
<dbReference type="InterPro" id="IPR003119">
    <property type="entry name" value="SAP_A"/>
</dbReference>
<dbReference type="Pfam" id="PF03489">
    <property type="entry name" value="SapB_2"/>
    <property type="match status" value="1"/>
</dbReference>
<dbReference type="Proteomes" id="UP000265000">
    <property type="component" value="Unplaced"/>
</dbReference>
<accession>A0A146P595</accession>
<dbReference type="PROSITE" id="PS50015">
    <property type="entry name" value="SAP_B"/>
    <property type="match status" value="2"/>
</dbReference>
<keyword evidence="3 7" id="KW-0732">Signal</keyword>
<comment type="subcellular location">
    <subcellularLocation>
        <location evidence="1">Secreted</location>
    </subcellularLocation>
</comment>
<dbReference type="InterPro" id="IPR011001">
    <property type="entry name" value="Saposin-like"/>
</dbReference>
<keyword evidence="11" id="KW-1185">Reference proteome</keyword>
<reference evidence="10" key="2">
    <citation type="submission" date="2025-05" db="UniProtKB">
        <authorList>
            <consortium name="Ensembl"/>
        </authorList>
    </citation>
    <scope>IDENTIFICATION</scope>
</reference>
<evidence type="ECO:0000313" key="10">
    <source>
        <dbReference type="Ensembl" id="ENSFHEP00000000767.1"/>
    </source>
</evidence>
<dbReference type="PANTHER" id="PTHR11480:SF99">
    <property type="entry name" value="SURFACTANT PROTEIN BB"/>
    <property type="match status" value="1"/>
</dbReference>
<proteinExistence type="predicted"/>
<dbReference type="Ensembl" id="ENSFHET00000014989.1">
    <property type="protein sequence ID" value="ENSFHEP00000000767.1"/>
    <property type="gene ID" value="ENSFHEG00000001499.1"/>
</dbReference>
<evidence type="ECO:0000256" key="7">
    <source>
        <dbReference type="SAM" id="SignalP"/>
    </source>
</evidence>
<dbReference type="InterPro" id="IPR008373">
    <property type="entry name" value="Saposin"/>
</dbReference>
<evidence type="ECO:0000256" key="3">
    <source>
        <dbReference type="ARBA" id="ARBA00022729"/>
    </source>
</evidence>
<evidence type="ECO:0000259" key="8">
    <source>
        <dbReference type="PROSITE" id="PS50015"/>
    </source>
</evidence>
<dbReference type="InterPro" id="IPR007856">
    <property type="entry name" value="SapB_1"/>
</dbReference>
<keyword evidence="5" id="KW-1015">Disulfide bond</keyword>
<name>A0A146P595_FUNHE</name>
<sequence>MAMQILPLLLIFGLQGYALTATYDMNHLQNLPDETGDVCQDCTQIVTLLVDMLSNADLQKKIMAGIDGLCAHLPGPAAKLCKEEVDKALPLAITFVTGVVKPAEICKLIGLCGSDEDRQKMLSYFVNEVLKAAVKSDNGEPATHCSFCIFLFKTLEEMLPKERTEGAVIKLLEEICHILPATYRHQCEDVIGKFSKSVLDAILGYATPQAICALIHQCKGQEALVDPCTLTTYRCRDVSTALKCGTLFYCQKFAWKPLNYNTI</sequence>
<dbReference type="GeneID" id="105935831"/>